<accession>U7QCK8</accession>
<comment type="caution">
    <text evidence="2">The sequence shown here is derived from an EMBL/GenBank/DDBJ whole genome shotgun (WGS) entry which is preliminary data.</text>
</comment>
<feature type="compositionally biased region" description="Low complexity" evidence="1">
    <location>
        <begin position="18"/>
        <end position="28"/>
    </location>
</feature>
<protein>
    <submittedName>
        <fullName evidence="2">Uncharacterized protein</fullName>
    </submittedName>
</protein>
<evidence type="ECO:0000313" key="2">
    <source>
        <dbReference type="EMBL" id="ERT05568.1"/>
    </source>
</evidence>
<organism evidence="2 3">
    <name type="scientific">Lyngbya aestuarii BL J</name>
    <dbReference type="NCBI Taxonomy" id="1348334"/>
    <lineage>
        <taxon>Bacteria</taxon>
        <taxon>Bacillati</taxon>
        <taxon>Cyanobacteriota</taxon>
        <taxon>Cyanophyceae</taxon>
        <taxon>Oscillatoriophycideae</taxon>
        <taxon>Oscillatoriales</taxon>
        <taxon>Microcoleaceae</taxon>
        <taxon>Lyngbya</taxon>
    </lineage>
</organism>
<evidence type="ECO:0000256" key="1">
    <source>
        <dbReference type="SAM" id="MobiDB-lite"/>
    </source>
</evidence>
<feature type="region of interest" description="Disordered" evidence="1">
    <location>
        <begin position="1"/>
        <end position="63"/>
    </location>
</feature>
<dbReference type="AlphaFoldDB" id="U7QCK8"/>
<feature type="compositionally biased region" description="Basic residues" evidence="1">
    <location>
        <begin position="1"/>
        <end position="12"/>
    </location>
</feature>
<sequence>MGRQAKLKKMRQHAKENPPTQSPQSPQETDPKNFVKNFEQQGYKLTENLPCPEIPDKDTKPQL</sequence>
<keyword evidence="3" id="KW-1185">Reference proteome</keyword>
<gene>
    <name evidence="2" type="ORF">M595_4496</name>
</gene>
<dbReference type="RefSeq" id="WP_023068214.1">
    <property type="nucleotide sequence ID" value="NZ_AUZM01000054.1"/>
</dbReference>
<reference evidence="2 3" key="1">
    <citation type="journal article" date="2013" name="Front. Microbiol.">
        <title>Comparative genomic analyses of the cyanobacterium, Lyngbya aestuarii BL J, a powerful hydrogen producer.</title>
        <authorList>
            <person name="Kothari A."/>
            <person name="Vaughn M."/>
            <person name="Garcia-Pichel F."/>
        </authorList>
    </citation>
    <scope>NUCLEOTIDE SEQUENCE [LARGE SCALE GENOMIC DNA]</scope>
    <source>
        <strain evidence="2 3">BL J</strain>
    </source>
</reference>
<dbReference type="OrthoDB" id="466540at2"/>
<dbReference type="Proteomes" id="UP000017127">
    <property type="component" value="Unassembled WGS sequence"/>
</dbReference>
<dbReference type="EMBL" id="AUZM01000054">
    <property type="protein sequence ID" value="ERT05568.1"/>
    <property type="molecule type" value="Genomic_DNA"/>
</dbReference>
<proteinExistence type="predicted"/>
<name>U7QCK8_9CYAN</name>
<evidence type="ECO:0000313" key="3">
    <source>
        <dbReference type="Proteomes" id="UP000017127"/>
    </source>
</evidence>
<feature type="compositionally biased region" description="Basic and acidic residues" evidence="1">
    <location>
        <begin position="54"/>
        <end position="63"/>
    </location>
</feature>